<evidence type="ECO:0000313" key="5">
    <source>
        <dbReference type="Proteomes" id="UP000694001"/>
    </source>
</evidence>
<evidence type="ECO:0000256" key="1">
    <source>
        <dbReference type="ARBA" id="ARBA00001933"/>
    </source>
</evidence>
<keyword evidence="2" id="KW-0663">Pyridoxal phosphate</keyword>
<dbReference type="GO" id="GO:0016829">
    <property type="term" value="F:lyase activity"/>
    <property type="evidence" value="ECO:0007669"/>
    <property type="project" value="InterPro"/>
</dbReference>
<evidence type="ECO:0000256" key="2">
    <source>
        <dbReference type="ARBA" id="ARBA00022898"/>
    </source>
</evidence>
<comment type="cofactor">
    <cofactor evidence="1">
        <name>pyridoxal 5'-phosphate</name>
        <dbReference type="ChEBI" id="CHEBI:597326"/>
    </cofactor>
</comment>
<reference evidence="4" key="1">
    <citation type="submission" date="2021-06" db="EMBL/GenBank/DDBJ databases">
        <title>Elioraea tepida, sp. nov., a moderately thermophilic aerobic anoxygenic phototrophic bacterium isolated from an alkaline siliceous hot spring mat community in Yellowstone National Park, WY, USA.</title>
        <authorList>
            <person name="Saini M.K."/>
            <person name="Yoshida S."/>
            <person name="Sebastian A."/>
            <person name="Hirose S."/>
            <person name="Hara E."/>
            <person name="Tamaki H."/>
            <person name="Soulier N.T."/>
            <person name="Albert I."/>
            <person name="Hanada S."/>
            <person name="Bryant D.A."/>
            <person name="Tank M."/>
        </authorList>
    </citation>
    <scope>NUCLEOTIDE SEQUENCE</scope>
    <source>
        <strain evidence="4">MS-P2</strain>
    </source>
</reference>
<name>A0A975U304_9PROT</name>
<dbReference type="RefSeq" id="WP_218286420.1">
    <property type="nucleotide sequence ID" value="NZ_CP076448.1"/>
</dbReference>
<dbReference type="PANTHER" id="PTHR48097:SF5">
    <property type="entry name" value="LOW SPECIFICITY L-THREONINE ALDOLASE"/>
    <property type="match status" value="1"/>
</dbReference>
<gene>
    <name evidence="4" type="ORF">KO353_03765</name>
</gene>
<feature type="domain" description="Aromatic amino acid beta-eliminating lyase/threonine aldolase" evidence="3">
    <location>
        <begin position="3"/>
        <end position="297"/>
    </location>
</feature>
<evidence type="ECO:0000259" key="3">
    <source>
        <dbReference type="Pfam" id="PF01212"/>
    </source>
</evidence>
<dbReference type="PANTHER" id="PTHR48097">
    <property type="entry name" value="L-THREONINE ALDOLASE-RELATED"/>
    <property type="match status" value="1"/>
</dbReference>
<dbReference type="Proteomes" id="UP000694001">
    <property type="component" value="Chromosome"/>
</dbReference>
<evidence type="ECO:0000313" key="4">
    <source>
        <dbReference type="EMBL" id="QXM25364.1"/>
    </source>
</evidence>
<dbReference type="AlphaFoldDB" id="A0A975U304"/>
<dbReference type="Pfam" id="PF01212">
    <property type="entry name" value="Beta_elim_lyase"/>
    <property type="match status" value="1"/>
</dbReference>
<keyword evidence="5" id="KW-1185">Reference proteome</keyword>
<sequence>MLFRSDNVTAVCDEVIAAILAVNRGDAAPYGADETTAQLAGAFGAYFEARVSVHPVATGIAANALSLAAAMPPPGAAICHRNAHVNTSESGAPEFFSGGGKLLVLDGAHGKLSAEAVDALVRSSSPDRMQSAPPTAVTVTQGTEAGTVYTLEELAAISAVCRRHGLVLHMDGARFENARAALGCSPADLTWRAGVDILSYGATKNGAMCADAVIIFDGPHAAQLGRFMGQRRLRAGQVFSKMRYLSAQLLAMIEGGVAERNATHANRMAAKLSAGLAAIPGVRLLHPTEMNEVFVFLPEAVRAALARRGYSIRPRPEDPSVVRFVTAWNTAESDVAAFLAAAVPEAVV</sequence>
<dbReference type="EMBL" id="CP076448">
    <property type="protein sequence ID" value="QXM25364.1"/>
    <property type="molecule type" value="Genomic_DNA"/>
</dbReference>
<accession>A0A975U304</accession>
<dbReference type="GO" id="GO:0006520">
    <property type="term" value="P:amino acid metabolic process"/>
    <property type="evidence" value="ECO:0007669"/>
    <property type="project" value="InterPro"/>
</dbReference>
<dbReference type="InterPro" id="IPR001597">
    <property type="entry name" value="ArAA_b-elim_lyase/Thr_aldolase"/>
</dbReference>
<protein>
    <submittedName>
        <fullName evidence="4">Low specificity L-threonine aldolase</fullName>
    </submittedName>
</protein>
<dbReference type="KEGG" id="elio:KO353_03765"/>
<organism evidence="4 5">
    <name type="scientific">Elioraea tepida</name>
    <dbReference type="NCBI Taxonomy" id="2843330"/>
    <lineage>
        <taxon>Bacteria</taxon>
        <taxon>Pseudomonadati</taxon>
        <taxon>Pseudomonadota</taxon>
        <taxon>Alphaproteobacteria</taxon>
        <taxon>Acetobacterales</taxon>
        <taxon>Elioraeaceae</taxon>
        <taxon>Elioraea</taxon>
    </lineage>
</organism>
<proteinExistence type="predicted"/>